<organism evidence="3 4">
    <name type="scientific">Acinetobacter albensis</name>
    <dbReference type="NCBI Taxonomy" id="1673609"/>
    <lineage>
        <taxon>Bacteria</taxon>
        <taxon>Pseudomonadati</taxon>
        <taxon>Pseudomonadota</taxon>
        <taxon>Gammaproteobacteria</taxon>
        <taxon>Moraxellales</taxon>
        <taxon>Moraxellaceae</taxon>
        <taxon>Acinetobacter</taxon>
    </lineage>
</organism>
<feature type="region of interest" description="Disordered" evidence="1">
    <location>
        <begin position="124"/>
        <end position="168"/>
    </location>
</feature>
<evidence type="ECO:0000256" key="1">
    <source>
        <dbReference type="SAM" id="MobiDB-lite"/>
    </source>
</evidence>
<accession>A0ABW9JRY1</accession>
<dbReference type="Proteomes" id="UP001632339">
    <property type="component" value="Unassembled WGS sequence"/>
</dbReference>
<feature type="signal peptide" evidence="2">
    <location>
        <begin position="1"/>
        <end position="21"/>
    </location>
</feature>
<evidence type="ECO:0000313" key="3">
    <source>
        <dbReference type="EMBL" id="MFN0297245.1"/>
    </source>
</evidence>
<keyword evidence="2" id="KW-0732">Signal</keyword>
<feature type="compositionally biased region" description="Polar residues" evidence="1">
    <location>
        <begin position="158"/>
        <end position="168"/>
    </location>
</feature>
<sequence>MKMIKTLMISSTILASMSLLAQTPLHQTASSTPVSTHTTDVPYGDNPNIFKVLGHKAQQTAQSTATKVDQAAQKGIEKIRPKVANVWEETKVLGTETTAVAKEKSQHAAATINQKVNDAKVGIMGSPDQQPAPIVSHPLSQSSTEVTFAPESAPAVQLPSSQNRSMTN</sequence>
<comment type="caution">
    <text evidence="3">The sequence shown here is derived from an EMBL/GenBank/DDBJ whole genome shotgun (WGS) entry which is preliminary data.</text>
</comment>
<dbReference type="RefSeq" id="WP_193893251.1">
    <property type="nucleotide sequence ID" value="NZ_JADEZY010000040.1"/>
</dbReference>
<gene>
    <name evidence="3" type="ORF">ACKVE0_06860</name>
</gene>
<proteinExistence type="predicted"/>
<feature type="chain" id="PRO_5045813628" evidence="2">
    <location>
        <begin position="22"/>
        <end position="168"/>
    </location>
</feature>
<dbReference type="EMBL" id="JBJXCW010000005">
    <property type="protein sequence ID" value="MFN0297245.1"/>
    <property type="molecule type" value="Genomic_DNA"/>
</dbReference>
<evidence type="ECO:0000256" key="2">
    <source>
        <dbReference type="SAM" id="SignalP"/>
    </source>
</evidence>
<keyword evidence="4" id="KW-1185">Reference proteome</keyword>
<reference evidence="3 4" key="1">
    <citation type="submission" date="2024-12" db="EMBL/GenBank/DDBJ databases">
        <title>C001-4G Acinetobacter sp. assembled genome.</title>
        <authorList>
            <person name="D'Arcy K."/>
            <person name="Kingdon A.D.H."/>
            <person name="Breen A."/>
            <person name="Mckeown C."/>
            <person name="Allman E."/>
            <person name="Sharma P."/>
            <person name="Mcleman A."/>
            <person name="Roberts A.P."/>
        </authorList>
    </citation>
    <scope>NUCLEOTIDE SEQUENCE [LARGE SCALE GENOMIC DNA]</scope>
    <source>
        <strain evidence="3 4">C1-4G</strain>
    </source>
</reference>
<name>A0ABW9JRY1_9GAMM</name>
<evidence type="ECO:0000313" key="4">
    <source>
        <dbReference type="Proteomes" id="UP001632339"/>
    </source>
</evidence>
<protein>
    <submittedName>
        <fullName evidence="3">Uncharacterized protein</fullName>
    </submittedName>
</protein>